<dbReference type="AlphaFoldDB" id="A0AAV4SFX5"/>
<reference evidence="1 2" key="1">
    <citation type="submission" date="2021-06" db="EMBL/GenBank/DDBJ databases">
        <title>Caerostris extrusa draft genome.</title>
        <authorList>
            <person name="Kono N."/>
            <person name="Arakawa K."/>
        </authorList>
    </citation>
    <scope>NUCLEOTIDE SEQUENCE [LARGE SCALE GENOMIC DNA]</scope>
</reference>
<dbReference type="PANTHER" id="PTHR10151">
    <property type="entry name" value="ECTONUCLEOTIDE PYROPHOSPHATASE/PHOSPHODIESTERASE"/>
    <property type="match status" value="1"/>
</dbReference>
<dbReference type="EMBL" id="BPLR01009366">
    <property type="protein sequence ID" value="GIY31377.1"/>
    <property type="molecule type" value="Genomic_DNA"/>
</dbReference>
<gene>
    <name evidence="1" type="primary">enpp6_3</name>
    <name evidence="1" type="ORF">CEXT_94771</name>
</gene>
<accession>A0AAV4SFX5</accession>
<sequence>MRVFECLPTRVYKRIRVSGLYAENHGFVQNMMYDSHFGDFFLMGPNDTASVPHWWESAEPLWITAEKKGLRSALYWWDGCQVIPFWKLLPFK</sequence>
<dbReference type="GO" id="GO:0016787">
    <property type="term" value="F:hydrolase activity"/>
    <property type="evidence" value="ECO:0007669"/>
    <property type="project" value="UniProtKB-ARBA"/>
</dbReference>
<evidence type="ECO:0000313" key="2">
    <source>
        <dbReference type="Proteomes" id="UP001054945"/>
    </source>
</evidence>
<comment type="caution">
    <text evidence="1">The sequence shown here is derived from an EMBL/GenBank/DDBJ whole genome shotgun (WGS) entry which is preliminary data.</text>
</comment>
<dbReference type="PANTHER" id="PTHR10151:SF120">
    <property type="entry name" value="BIS(5'-ADENOSYL)-TRIPHOSPHATASE"/>
    <property type="match status" value="1"/>
</dbReference>
<dbReference type="Proteomes" id="UP001054945">
    <property type="component" value="Unassembled WGS sequence"/>
</dbReference>
<proteinExistence type="predicted"/>
<evidence type="ECO:0008006" key="3">
    <source>
        <dbReference type="Google" id="ProtNLM"/>
    </source>
</evidence>
<keyword evidence="2" id="KW-1185">Reference proteome</keyword>
<dbReference type="Pfam" id="PF01663">
    <property type="entry name" value="Phosphodiest"/>
    <property type="match status" value="1"/>
</dbReference>
<organism evidence="1 2">
    <name type="scientific">Caerostris extrusa</name>
    <name type="common">Bark spider</name>
    <name type="synonym">Caerostris bankana</name>
    <dbReference type="NCBI Taxonomy" id="172846"/>
    <lineage>
        <taxon>Eukaryota</taxon>
        <taxon>Metazoa</taxon>
        <taxon>Ecdysozoa</taxon>
        <taxon>Arthropoda</taxon>
        <taxon>Chelicerata</taxon>
        <taxon>Arachnida</taxon>
        <taxon>Araneae</taxon>
        <taxon>Araneomorphae</taxon>
        <taxon>Entelegynae</taxon>
        <taxon>Araneoidea</taxon>
        <taxon>Araneidae</taxon>
        <taxon>Caerostris</taxon>
    </lineage>
</organism>
<dbReference type="InterPro" id="IPR017850">
    <property type="entry name" value="Alkaline_phosphatase_core_sf"/>
</dbReference>
<dbReference type="InterPro" id="IPR002591">
    <property type="entry name" value="Phosphodiest/P_Trfase"/>
</dbReference>
<evidence type="ECO:0000313" key="1">
    <source>
        <dbReference type="EMBL" id="GIY31377.1"/>
    </source>
</evidence>
<name>A0AAV4SFX5_CAEEX</name>
<protein>
    <recommendedName>
        <fullName evidence="3">Ectonucleotide pyrophosphatase/phosphodiesterase family member 6</fullName>
    </recommendedName>
</protein>
<dbReference type="Gene3D" id="3.40.720.10">
    <property type="entry name" value="Alkaline Phosphatase, subunit A"/>
    <property type="match status" value="1"/>
</dbReference>
<dbReference type="SUPFAM" id="SSF53649">
    <property type="entry name" value="Alkaline phosphatase-like"/>
    <property type="match status" value="1"/>
</dbReference>